<keyword evidence="3" id="KW-1185">Reference proteome</keyword>
<evidence type="ECO:0008006" key="4">
    <source>
        <dbReference type="Google" id="ProtNLM"/>
    </source>
</evidence>
<accession>A0ABX7PEU1</accession>
<dbReference type="InterPro" id="IPR021202">
    <property type="entry name" value="Rv3654c-like"/>
</dbReference>
<protein>
    <recommendedName>
        <fullName evidence="4">Flp pilus-assembly TadG-like N-terminal domain-containing protein</fullName>
    </recommendedName>
</protein>
<keyword evidence="1" id="KW-0732">Signal</keyword>
<proteinExistence type="predicted"/>
<evidence type="ECO:0000256" key="1">
    <source>
        <dbReference type="SAM" id="SignalP"/>
    </source>
</evidence>
<name>A0ABX7PEU1_9ACTN</name>
<feature type="chain" id="PRO_5046798357" description="Flp pilus-assembly TadG-like N-terminal domain-containing protein" evidence="1">
    <location>
        <begin position="18"/>
        <end position="101"/>
    </location>
</feature>
<feature type="signal peptide" evidence="1">
    <location>
        <begin position="1"/>
        <end position="17"/>
    </location>
</feature>
<organism evidence="2 3">
    <name type="scientific">Nocardioides aromaticivorans</name>
    <dbReference type="NCBI Taxonomy" id="200618"/>
    <lineage>
        <taxon>Bacteria</taxon>
        <taxon>Bacillati</taxon>
        <taxon>Actinomycetota</taxon>
        <taxon>Actinomycetes</taxon>
        <taxon>Propionibacteriales</taxon>
        <taxon>Nocardioidaceae</taxon>
        <taxon>Nocardioides</taxon>
    </lineage>
</organism>
<evidence type="ECO:0000313" key="2">
    <source>
        <dbReference type="EMBL" id="QSR24384.1"/>
    </source>
</evidence>
<reference evidence="2 3" key="1">
    <citation type="submission" date="2017-06" db="EMBL/GenBank/DDBJ databases">
        <title>Complete Genome Sequence of the Soil Carbazole-Degrading Bacterium Nocardioides aromaticivorans IC177.</title>
        <authorList>
            <person name="Vejarano F."/>
            <person name="Suzuki-Minakuchi C."/>
            <person name="Ohtsubo Y."/>
            <person name="Tsuda M."/>
            <person name="Okada K."/>
            <person name="Nojiri H."/>
        </authorList>
    </citation>
    <scope>NUCLEOTIDE SEQUENCE [LARGE SCALE GENOMIC DNA]</scope>
    <source>
        <strain evidence="2 3">IC177</strain>
    </source>
</reference>
<dbReference type="EMBL" id="CP022295">
    <property type="protein sequence ID" value="QSR24384.1"/>
    <property type="molecule type" value="Genomic_DNA"/>
</dbReference>
<dbReference type="Proteomes" id="UP000662818">
    <property type="component" value="Chromosome"/>
</dbReference>
<dbReference type="NCBIfam" id="TIGR03816">
    <property type="entry name" value="tadE_like_DECH"/>
    <property type="match status" value="1"/>
</dbReference>
<sequence>MAGLLMLVGAAAGVVGAIVAAHRAAQSAADLTALAGAATLADHAGRDPCAAAGEVAVANGATLASCTVEGSDVVVEVTVGGPRWLGQDQDLSAQARAGPVG</sequence>
<gene>
    <name evidence="2" type="ORF">CFH99_01945</name>
</gene>
<evidence type="ECO:0000313" key="3">
    <source>
        <dbReference type="Proteomes" id="UP000662818"/>
    </source>
</evidence>